<protein>
    <recommendedName>
        <fullName evidence="1">DUF7007 domain-containing protein</fullName>
    </recommendedName>
</protein>
<dbReference type="AlphaFoldDB" id="A0A192A7J7"/>
<evidence type="ECO:0000313" key="3">
    <source>
        <dbReference type="Proteomes" id="UP000078572"/>
    </source>
</evidence>
<gene>
    <name evidence="2" type="ORF">A9Y76_27550</name>
</gene>
<reference evidence="3" key="1">
    <citation type="submission" date="2016-06" db="EMBL/GenBank/DDBJ databases">
        <authorList>
            <person name="Xu Y."/>
            <person name="Nagy A."/>
            <person name="Yan X."/>
            <person name="Kim S.W."/>
            <person name="Haley B."/>
            <person name="Liu N.T."/>
            <person name="Nou X."/>
        </authorList>
    </citation>
    <scope>NUCLEOTIDE SEQUENCE [LARGE SCALE GENOMIC DNA]</scope>
    <source>
        <strain evidence="3">ATCC 49129</strain>
        <plasmid evidence="3">pri-1</plasmid>
    </source>
</reference>
<evidence type="ECO:0000259" key="1">
    <source>
        <dbReference type="Pfam" id="PF22653"/>
    </source>
</evidence>
<dbReference type="RefSeq" id="WP_024979384.1">
    <property type="nucleotide sequence ID" value="NZ_CP016024.1"/>
</dbReference>
<dbReference type="InterPro" id="IPR054276">
    <property type="entry name" value="DUF7007"/>
</dbReference>
<accession>A0A192A7J7</accession>
<proteinExistence type="predicted"/>
<evidence type="ECO:0000313" key="2">
    <source>
        <dbReference type="EMBL" id="ANJ76359.1"/>
    </source>
</evidence>
<keyword evidence="2" id="KW-0614">Plasmid</keyword>
<dbReference type="EMBL" id="CP016024">
    <property type="protein sequence ID" value="ANJ76359.1"/>
    <property type="molecule type" value="Genomic_DNA"/>
</dbReference>
<name>A0A192A7J7_9RALS</name>
<sequence length="346" mass="39052">MRLFPAHLREAKGMARRLFDAFTAMELPGNWRNPGTLQPSLQKTQEFMATAMGYAGWRELSRAVQQPHEPVYVDTVDPGSDGQTILFEVVTKLTTLLGLSDGNGSVYDAVTSAGVGYSPRMRQRQLENSTPWGIAIGEPEELVPGIRHVYTASHGGLLLSPQRNSSMPPHLRLPDGAYADSGEFHLVTIAFAEEAEAMESSIRDALHYLGLIDPYDRSLVRALELLNRSRSDQDYFAIHFPTEAALSESDLEEEIIAYLVHCVRTNTLPIRFPGETGDADENERFQAKYDRYSLARWVQTYQGIPTVDGRWPTRPGPWYQHWAWQERLHEADAEQEHRFSPGPRVD</sequence>
<dbReference type="OrthoDB" id="5124200at2"/>
<dbReference type="GeneID" id="61529794"/>
<organism evidence="2 3">
    <name type="scientific">Ralstonia insidiosa</name>
    <dbReference type="NCBI Taxonomy" id="190721"/>
    <lineage>
        <taxon>Bacteria</taxon>
        <taxon>Pseudomonadati</taxon>
        <taxon>Pseudomonadota</taxon>
        <taxon>Betaproteobacteria</taxon>
        <taxon>Burkholderiales</taxon>
        <taxon>Burkholderiaceae</taxon>
        <taxon>Ralstonia</taxon>
    </lineage>
</organism>
<feature type="domain" description="DUF7007" evidence="1">
    <location>
        <begin position="128"/>
        <end position="202"/>
    </location>
</feature>
<geneLocation type="plasmid" evidence="3">
    <name>pri-1</name>
</geneLocation>
<dbReference type="Proteomes" id="UP000078572">
    <property type="component" value="Plasmid pRI-1"/>
</dbReference>
<dbReference type="Pfam" id="PF22653">
    <property type="entry name" value="DUF7007"/>
    <property type="match status" value="1"/>
</dbReference>
<keyword evidence="3" id="KW-1185">Reference proteome</keyword>